<evidence type="ECO:0000313" key="4">
    <source>
        <dbReference type="Proteomes" id="UP001374893"/>
    </source>
</evidence>
<accession>A0ABN6GZN7</accession>
<evidence type="ECO:0000259" key="2">
    <source>
        <dbReference type="Pfam" id="PF06283"/>
    </source>
</evidence>
<dbReference type="SUPFAM" id="SSF52317">
    <property type="entry name" value="Class I glutamine amidotransferase-like"/>
    <property type="match status" value="1"/>
</dbReference>
<evidence type="ECO:0000313" key="3">
    <source>
        <dbReference type="EMBL" id="BCX46751.1"/>
    </source>
</evidence>
<feature type="domain" description="ThuA-like" evidence="2">
    <location>
        <begin position="52"/>
        <end position="262"/>
    </location>
</feature>
<feature type="compositionally biased region" description="Basic and acidic residues" evidence="1">
    <location>
        <begin position="277"/>
        <end position="290"/>
    </location>
</feature>
<dbReference type="Gene3D" id="3.40.50.880">
    <property type="match status" value="1"/>
</dbReference>
<dbReference type="Pfam" id="PF06283">
    <property type="entry name" value="ThuA"/>
    <property type="match status" value="1"/>
</dbReference>
<dbReference type="EMBL" id="AP024702">
    <property type="protein sequence ID" value="BCX46751.1"/>
    <property type="molecule type" value="Genomic_DNA"/>
</dbReference>
<dbReference type="Proteomes" id="UP001374893">
    <property type="component" value="Chromosome"/>
</dbReference>
<protein>
    <submittedName>
        <fullName evidence="3">Trehalose utilization protein</fullName>
    </submittedName>
</protein>
<evidence type="ECO:0000256" key="1">
    <source>
        <dbReference type="SAM" id="MobiDB-lite"/>
    </source>
</evidence>
<name>A0ABN6GZN7_9BACT</name>
<sequence>MSVLLVAGGVGAQEGKAEAKKKIVFLAGKPSHGYGAHEHRAGCMLLAGQLNKHLGDQVAAEVHVAKDWPGNAKLMEDADAIVFYCDGGKRHMANEHLEGVDAKLKDGCGLACLHYAVETTKGESGDKFLEWMGGYFEPNWSVNPHWEANFETLPTHPITRGVKPFKIRDEWYFHMRFVPQMEGVTPILSAHPPKETMKRNDGPHSGNPHVRKAVADGEIQHVAWAYERPNGGRGFGFTGGHFHNNWGDDNFRKVVLNAITWVAKAEVPEEGVPSDKITQEDLEKNQDFPKPKPKKP</sequence>
<dbReference type="PANTHER" id="PTHR40469">
    <property type="entry name" value="SECRETED GLYCOSYL HYDROLASE"/>
    <property type="match status" value="1"/>
</dbReference>
<dbReference type="InterPro" id="IPR029062">
    <property type="entry name" value="Class_I_gatase-like"/>
</dbReference>
<feature type="compositionally biased region" description="Basic and acidic residues" evidence="1">
    <location>
        <begin position="192"/>
        <end position="202"/>
    </location>
</feature>
<feature type="region of interest" description="Disordered" evidence="1">
    <location>
        <begin position="267"/>
        <end position="296"/>
    </location>
</feature>
<dbReference type="InterPro" id="IPR029010">
    <property type="entry name" value="ThuA-like"/>
</dbReference>
<reference evidence="3 4" key="1">
    <citation type="submission" date="2021-06" db="EMBL/GenBank/DDBJ databases">
        <title>Complete genome of Haloferula helveola possessing various polysaccharide degrading enzymes.</title>
        <authorList>
            <person name="Takami H."/>
            <person name="Huang C."/>
            <person name="Hamasaki K."/>
        </authorList>
    </citation>
    <scope>NUCLEOTIDE SEQUENCE [LARGE SCALE GENOMIC DNA]</scope>
    <source>
        <strain evidence="3 4">CN-1</strain>
    </source>
</reference>
<dbReference type="PANTHER" id="PTHR40469:SF2">
    <property type="entry name" value="GALACTOSE-BINDING DOMAIN-LIKE SUPERFAMILY PROTEIN"/>
    <property type="match status" value="1"/>
</dbReference>
<gene>
    <name evidence="3" type="ORF">HAHE_06590</name>
</gene>
<proteinExistence type="predicted"/>
<feature type="region of interest" description="Disordered" evidence="1">
    <location>
        <begin position="187"/>
        <end position="206"/>
    </location>
</feature>
<organism evidence="3 4">
    <name type="scientific">Haloferula helveola</name>
    <dbReference type="NCBI Taxonomy" id="490095"/>
    <lineage>
        <taxon>Bacteria</taxon>
        <taxon>Pseudomonadati</taxon>
        <taxon>Verrucomicrobiota</taxon>
        <taxon>Verrucomicrobiia</taxon>
        <taxon>Verrucomicrobiales</taxon>
        <taxon>Verrucomicrobiaceae</taxon>
        <taxon>Haloferula</taxon>
    </lineage>
</organism>
<keyword evidence="4" id="KW-1185">Reference proteome</keyword>